<dbReference type="AlphaFoldDB" id="A0A0C2WHB6"/>
<dbReference type="HOGENOM" id="CLU_2482885_0_0_1"/>
<keyword evidence="3" id="KW-1185">Reference proteome</keyword>
<feature type="region of interest" description="Disordered" evidence="1">
    <location>
        <begin position="18"/>
        <end position="43"/>
    </location>
</feature>
<dbReference type="InParanoid" id="A0A0C2WHB6"/>
<evidence type="ECO:0000313" key="2">
    <source>
        <dbReference type="EMBL" id="KIL60882.1"/>
    </source>
</evidence>
<reference evidence="2 3" key="1">
    <citation type="submission" date="2014-04" db="EMBL/GenBank/DDBJ databases">
        <title>Evolutionary Origins and Diversification of the Mycorrhizal Mutualists.</title>
        <authorList>
            <consortium name="DOE Joint Genome Institute"/>
            <consortium name="Mycorrhizal Genomics Consortium"/>
            <person name="Kohler A."/>
            <person name="Kuo A."/>
            <person name="Nagy L.G."/>
            <person name="Floudas D."/>
            <person name="Copeland A."/>
            <person name="Barry K.W."/>
            <person name="Cichocki N."/>
            <person name="Veneault-Fourrey C."/>
            <person name="LaButti K."/>
            <person name="Lindquist E.A."/>
            <person name="Lipzen A."/>
            <person name="Lundell T."/>
            <person name="Morin E."/>
            <person name="Murat C."/>
            <person name="Riley R."/>
            <person name="Ohm R."/>
            <person name="Sun H."/>
            <person name="Tunlid A."/>
            <person name="Henrissat B."/>
            <person name="Grigoriev I.V."/>
            <person name="Hibbett D.S."/>
            <person name="Martin F."/>
        </authorList>
    </citation>
    <scope>NUCLEOTIDE SEQUENCE [LARGE SCALE GENOMIC DNA]</scope>
    <source>
        <strain evidence="2 3">Koide BX008</strain>
    </source>
</reference>
<evidence type="ECO:0000313" key="3">
    <source>
        <dbReference type="Proteomes" id="UP000054549"/>
    </source>
</evidence>
<accession>A0A0C2WHB6</accession>
<proteinExistence type="predicted"/>
<dbReference type="EMBL" id="KN818291">
    <property type="protein sequence ID" value="KIL60882.1"/>
    <property type="molecule type" value="Genomic_DNA"/>
</dbReference>
<name>A0A0C2WHB6_AMAMK</name>
<sequence length="87" mass="9696">MAGGQLDKLRTGSELMKEAYSSVSLPRKPPESGEYAAEEPSSSILPHSQVIKLKKLIRRFVGSRVLSVVCEDYGEGGRRVGRLWHWP</sequence>
<evidence type="ECO:0000256" key="1">
    <source>
        <dbReference type="SAM" id="MobiDB-lite"/>
    </source>
</evidence>
<organism evidence="2 3">
    <name type="scientific">Amanita muscaria (strain Koide BX008)</name>
    <dbReference type="NCBI Taxonomy" id="946122"/>
    <lineage>
        <taxon>Eukaryota</taxon>
        <taxon>Fungi</taxon>
        <taxon>Dikarya</taxon>
        <taxon>Basidiomycota</taxon>
        <taxon>Agaricomycotina</taxon>
        <taxon>Agaricomycetes</taxon>
        <taxon>Agaricomycetidae</taxon>
        <taxon>Agaricales</taxon>
        <taxon>Pluteineae</taxon>
        <taxon>Amanitaceae</taxon>
        <taxon>Amanita</taxon>
    </lineage>
</organism>
<dbReference type="Proteomes" id="UP000054549">
    <property type="component" value="Unassembled WGS sequence"/>
</dbReference>
<protein>
    <submittedName>
        <fullName evidence="2">Uncharacterized protein</fullName>
    </submittedName>
</protein>
<gene>
    <name evidence="2" type="ORF">M378DRAFT_902792</name>
</gene>